<dbReference type="Gramene" id="Solyc11g031980.1.1">
    <property type="protein sequence ID" value="Solyc11g031980.1.1"/>
    <property type="gene ID" value="Solyc11g031980.1"/>
</dbReference>
<feature type="region of interest" description="Disordered" evidence="1">
    <location>
        <begin position="90"/>
        <end position="111"/>
    </location>
</feature>
<evidence type="ECO:0000256" key="1">
    <source>
        <dbReference type="SAM" id="MobiDB-lite"/>
    </source>
</evidence>
<reference evidence="2" key="2">
    <citation type="submission" date="2015-06" db="UniProtKB">
        <authorList>
            <consortium name="EnsemblPlants"/>
        </authorList>
    </citation>
    <scope>IDENTIFICATION</scope>
    <source>
        <strain evidence="2">cv. Heinz 1706</strain>
    </source>
</reference>
<dbReference type="AlphaFoldDB" id="K4D7N3"/>
<name>K4D7N3_SOLLC</name>
<dbReference type="PhylomeDB" id="K4D7N3"/>
<keyword evidence="3" id="KW-1185">Reference proteome</keyword>
<accession>K4D7N3</accession>
<protein>
    <submittedName>
        <fullName evidence="2">Uncharacterized protein</fullName>
    </submittedName>
</protein>
<organism evidence="2">
    <name type="scientific">Solanum lycopersicum</name>
    <name type="common">Tomato</name>
    <name type="synonym">Lycopersicon esculentum</name>
    <dbReference type="NCBI Taxonomy" id="4081"/>
    <lineage>
        <taxon>Eukaryota</taxon>
        <taxon>Viridiplantae</taxon>
        <taxon>Streptophyta</taxon>
        <taxon>Embryophyta</taxon>
        <taxon>Tracheophyta</taxon>
        <taxon>Spermatophyta</taxon>
        <taxon>Magnoliopsida</taxon>
        <taxon>eudicotyledons</taxon>
        <taxon>Gunneridae</taxon>
        <taxon>Pentapetalae</taxon>
        <taxon>asterids</taxon>
        <taxon>lamiids</taxon>
        <taxon>Solanales</taxon>
        <taxon>Solanaceae</taxon>
        <taxon>Solanoideae</taxon>
        <taxon>Solaneae</taxon>
        <taxon>Solanum</taxon>
        <taxon>Solanum subgen. Lycopersicon</taxon>
    </lineage>
</organism>
<dbReference type="OMA" id="MAINDKF"/>
<dbReference type="EnsemblPlants" id="Solyc11g031980.1.1">
    <property type="protein sequence ID" value="Solyc11g031980.1.1"/>
    <property type="gene ID" value="Solyc11g031980.1"/>
</dbReference>
<dbReference type="PaxDb" id="4081-Solyc11g031980.1.1"/>
<sequence length="111" mass="13096">MAINDKFELIPISMTKKNTLDLQHEILNDRLSLERNRQKPEHKLLDWIKYYPADGKKFGMLMYPRLENRHSISAIRKMAKLVDTCLLKSSKDRQDESGSTKSKEDHSDFHH</sequence>
<dbReference type="eggNOG" id="KOG1187">
    <property type="taxonomic scope" value="Eukaryota"/>
</dbReference>
<dbReference type="InParanoid" id="K4D7N3"/>
<evidence type="ECO:0000313" key="2">
    <source>
        <dbReference type="EnsemblPlants" id="Solyc11g031980.1.1"/>
    </source>
</evidence>
<dbReference type="Proteomes" id="UP000004994">
    <property type="component" value="Chromosome 11"/>
</dbReference>
<reference evidence="2" key="1">
    <citation type="journal article" date="2012" name="Nature">
        <title>The tomato genome sequence provides insights into fleshy fruit evolution.</title>
        <authorList>
            <consortium name="Tomato Genome Consortium"/>
        </authorList>
    </citation>
    <scope>NUCLEOTIDE SEQUENCE [LARGE SCALE GENOMIC DNA]</scope>
    <source>
        <strain evidence="2">cv. Heinz 1706</strain>
    </source>
</reference>
<dbReference type="HOGENOM" id="CLU_2162820_0_0_1"/>
<proteinExistence type="predicted"/>
<dbReference type="STRING" id="4081.K4D7N3"/>
<evidence type="ECO:0000313" key="3">
    <source>
        <dbReference type="Proteomes" id="UP000004994"/>
    </source>
</evidence>